<dbReference type="EMBL" id="CAKJTJ010000001">
    <property type="protein sequence ID" value="CAG9619271.1"/>
    <property type="molecule type" value="Genomic_DNA"/>
</dbReference>
<evidence type="ECO:0000256" key="6">
    <source>
        <dbReference type="ARBA" id="ARBA00023136"/>
    </source>
</evidence>
<dbReference type="PRINTS" id="PR00812">
    <property type="entry name" value="BCTERIALGSPF"/>
</dbReference>
<dbReference type="RefSeq" id="WP_230499222.1">
    <property type="nucleotide sequence ID" value="NZ_CAKJTJ010000001.1"/>
</dbReference>
<proteinExistence type="inferred from homology"/>
<reference evidence="9 10" key="1">
    <citation type="submission" date="2021-10" db="EMBL/GenBank/DDBJ databases">
        <authorList>
            <person name="Criscuolo A."/>
        </authorList>
    </citation>
    <scope>NUCLEOTIDE SEQUENCE [LARGE SCALE GENOMIC DNA]</scope>
    <source>
        <strain evidence="10">CIP 111883</strain>
    </source>
</reference>
<dbReference type="PANTHER" id="PTHR30012">
    <property type="entry name" value="GENERAL SECRETION PATHWAY PROTEIN"/>
    <property type="match status" value="1"/>
</dbReference>
<protein>
    <recommendedName>
        <fullName evidence="8">Type II secretion system protein GspF domain-containing protein</fullName>
    </recommendedName>
</protein>
<dbReference type="NCBIfam" id="NF041012">
    <property type="entry name" value="T4P_ComGB"/>
    <property type="match status" value="1"/>
</dbReference>
<accession>A0ABN8A4E7</accession>
<keyword evidence="6 7" id="KW-0472">Membrane</keyword>
<evidence type="ECO:0000256" key="4">
    <source>
        <dbReference type="ARBA" id="ARBA00022692"/>
    </source>
</evidence>
<evidence type="ECO:0000256" key="1">
    <source>
        <dbReference type="ARBA" id="ARBA00004651"/>
    </source>
</evidence>
<dbReference type="PANTHER" id="PTHR30012:SF0">
    <property type="entry name" value="TYPE II SECRETION SYSTEM PROTEIN F-RELATED"/>
    <property type="match status" value="1"/>
</dbReference>
<dbReference type="Proteomes" id="UP000789833">
    <property type="component" value="Unassembled WGS sequence"/>
</dbReference>
<evidence type="ECO:0000259" key="8">
    <source>
        <dbReference type="Pfam" id="PF00482"/>
    </source>
</evidence>
<keyword evidence="3" id="KW-1003">Cell membrane</keyword>
<comment type="caution">
    <text evidence="9">The sequence shown here is derived from an EMBL/GenBank/DDBJ whole genome shotgun (WGS) entry which is preliminary data.</text>
</comment>
<evidence type="ECO:0000256" key="7">
    <source>
        <dbReference type="SAM" id="Phobius"/>
    </source>
</evidence>
<dbReference type="Pfam" id="PF00482">
    <property type="entry name" value="T2SSF"/>
    <property type="match status" value="2"/>
</dbReference>
<dbReference type="InterPro" id="IPR018076">
    <property type="entry name" value="T2SS_GspF_dom"/>
</dbReference>
<dbReference type="InterPro" id="IPR047692">
    <property type="entry name" value="T4P_ComGB"/>
</dbReference>
<feature type="domain" description="Type II secretion system protein GspF" evidence="8">
    <location>
        <begin position="224"/>
        <end position="346"/>
    </location>
</feature>
<evidence type="ECO:0000256" key="5">
    <source>
        <dbReference type="ARBA" id="ARBA00022989"/>
    </source>
</evidence>
<keyword evidence="4 7" id="KW-0812">Transmembrane</keyword>
<feature type="transmembrane region" description="Helical" evidence="7">
    <location>
        <begin position="165"/>
        <end position="191"/>
    </location>
</feature>
<name>A0ABN8A4E7_9BACI</name>
<feature type="domain" description="Type II secretion system protein GspF" evidence="8">
    <location>
        <begin position="26"/>
        <end position="146"/>
    </location>
</feature>
<feature type="transmembrane region" description="Helical" evidence="7">
    <location>
        <begin position="328"/>
        <end position="351"/>
    </location>
</feature>
<dbReference type="InterPro" id="IPR042094">
    <property type="entry name" value="T2SS_GspF_sf"/>
</dbReference>
<evidence type="ECO:0000256" key="2">
    <source>
        <dbReference type="ARBA" id="ARBA00005745"/>
    </source>
</evidence>
<keyword evidence="5 7" id="KW-1133">Transmembrane helix</keyword>
<dbReference type="InterPro" id="IPR003004">
    <property type="entry name" value="GspF/PilC"/>
</dbReference>
<evidence type="ECO:0000313" key="9">
    <source>
        <dbReference type="EMBL" id="CAG9619271.1"/>
    </source>
</evidence>
<comment type="subcellular location">
    <subcellularLocation>
        <location evidence="1">Cell membrane</location>
        <topology evidence="1">Multi-pass membrane protein</topology>
    </subcellularLocation>
</comment>
<dbReference type="Gene3D" id="1.20.81.30">
    <property type="entry name" value="Type II secretion system (T2SS), domain F"/>
    <property type="match status" value="2"/>
</dbReference>
<evidence type="ECO:0000256" key="3">
    <source>
        <dbReference type="ARBA" id="ARBA00022475"/>
    </source>
</evidence>
<evidence type="ECO:0000313" key="10">
    <source>
        <dbReference type="Proteomes" id="UP000789833"/>
    </source>
</evidence>
<feature type="transmembrane region" description="Helical" evidence="7">
    <location>
        <begin position="119"/>
        <end position="145"/>
    </location>
</feature>
<sequence>MGRNMKDGYMMGKKNKAWQLKDQEEFLKRVGELYENGYSLLDALILMSIHYDYAKKKKMVGAINQLKSGLSIHAVLEKLHFHQDVLSLLFFSQKHGNLGQAFLSAGTLMERKRYYREKLITLVTYPIMLLFFVIVMFIFVQTILLPQFNQLFIQMNIQLNPVISLFFSIVTYVPIMMSVFLGLSILSFLFFRGNKKLKPSKKIDFFMKLPLLKTFLSLHYSHYFTQQLSTLLQSGLTINDSLSVFEQQNYQPYFQGKAIEFRKRLLEGEKLETLVKKEKVFVEGLPLVIVHGQKNGKLAQELEQFSKLLLVKLQERGEKVMSKIQPCLFVFVGAFVFLLYICIFIPMFQLLGGI</sequence>
<organism evidence="9 10">
    <name type="scientific">Sutcliffiella rhizosphaerae</name>
    <dbReference type="NCBI Taxonomy" id="2880967"/>
    <lineage>
        <taxon>Bacteria</taxon>
        <taxon>Bacillati</taxon>
        <taxon>Bacillota</taxon>
        <taxon>Bacilli</taxon>
        <taxon>Bacillales</taxon>
        <taxon>Bacillaceae</taxon>
        <taxon>Sutcliffiella</taxon>
    </lineage>
</organism>
<keyword evidence="10" id="KW-1185">Reference proteome</keyword>
<comment type="similarity">
    <text evidence="2">Belongs to the GSP F family.</text>
</comment>
<gene>
    <name evidence="9" type="ORF">BACCIP111883_00038</name>
</gene>